<dbReference type="GeneID" id="14888257"/>
<dbReference type="Proteomes" id="UP000014680">
    <property type="component" value="Unassembled WGS sequence"/>
</dbReference>
<evidence type="ECO:0000256" key="1">
    <source>
        <dbReference type="ARBA" id="ARBA00005436"/>
    </source>
</evidence>
<evidence type="ECO:0000313" key="5">
    <source>
        <dbReference type="EMBL" id="ELP89161.1"/>
    </source>
</evidence>
<dbReference type="Pfam" id="PF00428">
    <property type="entry name" value="Ribosomal_60s"/>
    <property type="match status" value="1"/>
</dbReference>
<accession>A0A0A1U4I2</accession>
<dbReference type="GO" id="GO:0022625">
    <property type="term" value="C:cytosolic large ribosomal subunit"/>
    <property type="evidence" value="ECO:0007669"/>
    <property type="project" value="TreeGrafter"/>
</dbReference>
<keyword evidence="3" id="KW-0687">Ribonucleoprotein</keyword>
<protein>
    <submittedName>
        <fullName evidence="5">60S acidic ribosomal protein P1, putative</fullName>
    </submittedName>
</protein>
<dbReference type="PANTHER" id="PTHR45696:SF10">
    <property type="entry name" value="LARGE RIBOSOMAL SUBUNIT PROTEIN P1"/>
    <property type="match status" value="1"/>
</dbReference>
<dbReference type="HAMAP" id="MF_01478">
    <property type="entry name" value="Ribosomal_L12_arch"/>
    <property type="match status" value="1"/>
</dbReference>
<gene>
    <name evidence="5" type="ORF">EIN_485530</name>
</gene>
<comment type="similarity">
    <text evidence="1">Belongs to the eukaryotic ribosomal protein P1/P2 family.</text>
</comment>
<keyword evidence="2 5" id="KW-0689">Ribosomal protein</keyword>
<dbReference type="Gene3D" id="1.10.10.1410">
    <property type="match status" value="1"/>
</dbReference>
<keyword evidence="6" id="KW-1185">Reference proteome</keyword>
<dbReference type="AlphaFoldDB" id="A0A0A1U4I2"/>
<proteinExistence type="inferred from homology"/>
<evidence type="ECO:0000256" key="4">
    <source>
        <dbReference type="SAM" id="MobiDB-lite"/>
    </source>
</evidence>
<sequence length="123" mass="13240">MAEHAHGHEHMKEISEANQQLSVSLAALILHQIGKDITAETITTILHHSGIKVEGFWPVVMAKALSKANVEDLIMNTAAAPVAAAPAAAGAAAEEKKEENKEEKKEEKKDEPEEDFGGFGDLF</sequence>
<dbReference type="PANTHER" id="PTHR45696">
    <property type="entry name" value="60S ACIDIC RIBOSOMAL PROTEIN P1"/>
    <property type="match status" value="1"/>
</dbReference>
<dbReference type="CDD" id="cd05831">
    <property type="entry name" value="Ribosomal_P1"/>
    <property type="match status" value="1"/>
</dbReference>
<dbReference type="VEuPathDB" id="AmoebaDB:EIN_485530"/>
<dbReference type="InterPro" id="IPR027534">
    <property type="entry name" value="Ribosomal_P1/P2"/>
</dbReference>
<dbReference type="OMA" id="YSAHDHE"/>
<feature type="compositionally biased region" description="Basic and acidic residues" evidence="4">
    <location>
        <begin position="93"/>
        <end position="111"/>
    </location>
</feature>
<evidence type="ECO:0000256" key="2">
    <source>
        <dbReference type="ARBA" id="ARBA00022980"/>
    </source>
</evidence>
<dbReference type="OrthoDB" id="2194681at2759"/>
<dbReference type="FunFam" id="1.10.10.1410:FF:000002">
    <property type="entry name" value="60S acidic ribosomal protein P2"/>
    <property type="match status" value="1"/>
</dbReference>
<evidence type="ECO:0000256" key="3">
    <source>
        <dbReference type="ARBA" id="ARBA00023274"/>
    </source>
</evidence>
<dbReference type="GO" id="GO:0002181">
    <property type="term" value="P:cytoplasmic translation"/>
    <property type="evidence" value="ECO:0007669"/>
    <property type="project" value="TreeGrafter"/>
</dbReference>
<dbReference type="GO" id="GO:0003735">
    <property type="term" value="F:structural constituent of ribosome"/>
    <property type="evidence" value="ECO:0007669"/>
    <property type="project" value="InterPro"/>
</dbReference>
<organism evidence="5 6">
    <name type="scientific">Entamoeba invadens IP1</name>
    <dbReference type="NCBI Taxonomy" id="370355"/>
    <lineage>
        <taxon>Eukaryota</taxon>
        <taxon>Amoebozoa</taxon>
        <taxon>Evosea</taxon>
        <taxon>Archamoebae</taxon>
        <taxon>Mastigamoebida</taxon>
        <taxon>Entamoebidae</taxon>
        <taxon>Entamoeba</taxon>
    </lineage>
</organism>
<dbReference type="EMBL" id="KB206670">
    <property type="protein sequence ID" value="ELP89161.1"/>
    <property type="molecule type" value="Genomic_DNA"/>
</dbReference>
<name>A0A0A1U4I2_ENTIV</name>
<dbReference type="GO" id="GO:0043021">
    <property type="term" value="F:ribonucleoprotein complex binding"/>
    <property type="evidence" value="ECO:0007669"/>
    <property type="project" value="TreeGrafter"/>
</dbReference>
<reference evidence="5 6" key="1">
    <citation type="submission" date="2012-10" db="EMBL/GenBank/DDBJ databases">
        <authorList>
            <person name="Zafar N."/>
            <person name="Inman J."/>
            <person name="Hall N."/>
            <person name="Lorenzi H."/>
            <person name="Caler E."/>
        </authorList>
    </citation>
    <scope>NUCLEOTIDE SEQUENCE [LARGE SCALE GENOMIC DNA]</scope>
    <source>
        <strain evidence="5 6">IP1</strain>
    </source>
</reference>
<dbReference type="RefSeq" id="XP_004255932.1">
    <property type="nucleotide sequence ID" value="XM_004255884.1"/>
</dbReference>
<dbReference type="GO" id="GO:0030295">
    <property type="term" value="F:protein kinase activator activity"/>
    <property type="evidence" value="ECO:0007669"/>
    <property type="project" value="TreeGrafter"/>
</dbReference>
<feature type="region of interest" description="Disordered" evidence="4">
    <location>
        <begin position="84"/>
        <end position="123"/>
    </location>
</feature>
<dbReference type="GO" id="GO:0006414">
    <property type="term" value="P:translational elongation"/>
    <property type="evidence" value="ECO:0007669"/>
    <property type="project" value="InterPro"/>
</dbReference>
<evidence type="ECO:0000313" key="6">
    <source>
        <dbReference type="Proteomes" id="UP000014680"/>
    </source>
</evidence>
<dbReference type="KEGG" id="eiv:EIN_485530"/>
<dbReference type="InterPro" id="IPR038716">
    <property type="entry name" value="P1/P2_N_sf"/>
</dbReference>